<dbReference type="InterPro" id="IPR029058">
    <property type="entry name" value="AB_hydrolase_fold"/>
</dbReference>
<dbReference type="EMBL" id="JALJOU010000075">
    <property type="protein sequence ID" value="KAK9825386.1"/>
    <property type="molecule type" value="Genomic_DNA"/>
</dbReference>
<feature type="region of interest" description="Disordered" evidence="1">
    <location>
        <begin position="376"/>
        <end position="413"/>
    </location>
</feature>
<evidence type="ECO:0000259" key="2">
    <source>
        <dbReference type="Pfam" id="PF01764"/>
    </source>
</evidence>
<dbReference type="PANTHER" id="PTHR46023:SF6">
    <property type="entry name" value="LIPASE CLASS 3 FAMILY PROTEIN"/>
    <property type="match status" value="1"/>
</dbReference>
<reference evidence="3 4" key="1">
    <citation type="journal article" date="2024" name="Nat. Commun.">
        <title>Phylogenomics reveals the evolutionary origins of lichenization in chlorophyte algae.</title>
        <authorList>
            <person name="Puginier C."/>
            <person name="Libourel C."/>
            <person name="Otte J."/>
            <person name="Skaloud P."/>
            <person name="Haon M."/>
            <person name="Grisel S."/>
            <person name="Petersen M."/>
            <person name="Berrin J.G."/>
            <person name="Delaux P.M."/>
            <person name="Dal Grande F."/>
            <person name="Keller J."/>
        </authorList>
    </citation>
    <scope>NUCLEOTIDE SEQUENCE [LARGE SCALE GENOMIC DNA]</scope>
    <source>
        <strain evidence="3 4">SAG 245.80</strain>
    </source>
</reference>
<evidence type="ECO:0000256" key="1">
    <source>
        <dbReference type="SAM" id="MobiDB-lite"/>
    </source>
</evidence>
<proteinExistence type="predicted"/>
<organism evidence="3 4">
    <name type="scientific">Elliptochloris bilobata</name>
    <dbReference type="NCBI Taxonomy" id="381761"/>
    <lineage>
        <taxon>Eukaryota</taxon>
        <taxon>Viridiplantae</taxon>
        <taxon>Chlorophyta</taxon>
        <taxon>core chlorophytes</taxon>
        <taxon>Trebouxiophyceae</taxon>
        <taxon>Trebouxiophyceae incertae sedis</taxon>
        <taxon>Elliptochloris clade</taxon>
        <taxon>Elliptochloris</taxon>
    </lineage>
</organism>
<comment type="caution">
    <text evidence="3">The sequence shown here is derived from an EMBL/GenBank/DDBJ whole genome shotgun (WGS) entry which is preliminary data.</text>
</comment>
<feature type="region of interest" description="Disordered" evidence="1">
    <location>
        <begin position="452"/>
        <end position="474"/>
    </location>
</feature>
<dbReference type="InterPro" id="IPR002921">
    <property type="entry name" value="Fungal_lipase-type"/>
</dbReference>
<feature type="compositionally biased region" description="Low complexity" evidence="1">
    <location>
        <begin position="604"/>
        <end position="616"/>
    </location>
</feature>
<gene>
    <name evidence="3" type="ORF">WJX81_007825</name>
</gene>
<keyword evidence="4" id="KW-1185">Reference proteome</keyword>
<name>A0AAW1QV40_9CHLO</name>
<feature type="region of interest" description="Disordered" evidence="1">
    <location>
        <begin position="604"/>
        <end position="623"/>
    </location>
</feature>
<dbReference type="PANTHER" id="PTHR46023">
    <property type="entry name" value="LIPASE CLASS 3 PROTEIN-LIKE"/>
    <property type="match status" value="1"/>
</dbReference>
<sequence length="726" mass="76776">MAAPVAAAGAAVALYFWARRNNSLLCGFAGPSAGAAATLPLSGRHRAPNGTLDALYFLAEALRYTWGETLGRWSAADLLIGLVYLARRSTGGQLADVARHGQPAGLHASASERAALVTELRAVQRLMAYCRALRQPAALRQRMAIEAGDLLLQAPRAGVLKPSYVIVRDRQLASIVLAIRGTHSVKDMFTSLTGASKPHHVVDEDGVVLGYSHFGMLAAARWILQETLEPLKAALAEQPTFQLRIVGHSLGAGAAALLTMMLRDASPELAQATCLAIACPACMTLELARSCAPYVTTIVNNADIVPTISPGSADALREEVVQSAWYEAFRADMRSSAVVRAVEGSLGRVGAATVWTTARLASASSSLTACYRRRAPVQAKRRSSDDRGSAGAKDSDDEGGLPQAGACVPSAGSDAGVGVEVASEWVTSEAQETKKDATVWKRALASISAMGSAAAPSTSAIEAPAEASTSEQPRTWQRVAVQAASASGQAYRRAGDLISRGFLRGCQPRPTGNPANAMEAPAKPAAVDDEPLSPVAVASMEEVERSEPSGDMPGVLPSPRDLDRDMRAVAAAVEVAEREEAAMVLPRRASSACGTPARLDSTALEGEAAAEEAASAPRGMTGEAEERWKRMTYPAGRILHLGARRRYSVDLAMMGMDGYGGEFTLSDIDEPQEASAPEQERFVLLEGIPQEAYGRVRLCKSMLNDHYIPAYLRSLDSVIATLEMSW</sequence>
<dbReference type="AlphaFoldDB" id="A0AAW1QV40"/>
<evidence type="ECO:0000313" key="4">
    <source>
        <dbReference type="Proteomes" id="UP001445335"/>
    </source>
</evidence>
<feature type="region of interest" description="Disordered" evidence="1">
    <location>
        <begin position="542"/>
        <end position="561"/>
    </location>
</feature>
<evidence type="ECO:0000313" key="3">
    <source>
        <dbReference type="EMBL" id="KAK9825386.1"/>
    </source>
</evidence>
<dbReference type="CDD" id="cd00519">
    <property type="entry name" value="Lipase_3"/>
    <property type="match status" value="1"/>
</dbReference>
<feature type="domain" description="Fungal lipase-type" evidence="2">
    <location>
        <begin position="176"/>
        <end position="310"/>
    </location>
</feature>
<dbReference type="Gene3D" id="3.40.50.1820">
    <property type="entry name" value="alpha/beta hydrolase"/>
    <property type="match status" value="1"/>
</dbReference>
<dbReference type="Pfam" id="PF01764">
    <property type="entry name" value="Lipase_3"/>
    <property type="match status" value="1"/>
</dbReference>
<dbReference type="SUPFAM" id="SSF53474">
    <property type="entry name" value="alpha/beta-Hydrolases"/>
    <property type="match status" value="1"/>
</dbReference>
<dbReference type="Proteomes" id="UP001445335">
    <property type="component" value="Unassembled WGS sequence"/>
</dbReference>
<accession>A0AAW1QV40</accession>
<protein>
    <recommendedName>
        <fullName evidence="2">Fungal lipase-type domain-containing protein</fullName>
    </recommendedName>
</protein>
<dbReference type="GO" id="GO:0006629">
    <property type="term" value="P:lipid metabolic process"/>
    <property type="evidence" value="ECO:0007669"/>
    <property type="project" value="InterPro"/>
</dbReference>